<dbReference type="RefSeq" id="WP_070152873.1">
    <property type="nucleotide sequence ID" value="NZ_MKQS01000002.1"/>
</dbReference>
<dbReference type="Gene3D" id="2.40.30.100">
    <property type="entry name" value="AF2212/PG0164-like"/>
    <property type="match status" value="1"/>
</dbReference>
<dbReference type="Pfam" id="PF08922">
    <property type="entry name" value="DUF1905"/>
    <property type="match status" value="1"/>
</dbReference>
<dbReference type="Proteomes" id="UP000186931">
    <property type="component" value="Unassembled WGS sequence"/>
</dbReference>
<evidence type="ECO:0000313" key="2">
    <source>
        <dbReference type="Proteomes" id="UP000186931"/>
    </source>
</evidence>
<evidence type="ECO:0000313" key="1">
    <source>
        <dbReference type="EMBL" id="OFE44537.1"/>
    </source>
</evidence>
<dbReference type="AlphaFoldDB" id="A0A1E8E4J4"/>
<accession>A0A1E8E4J4</accession>
<evidence type="ECO:0008006" key="3">
    <source>
        <dbReference type="Google" id="ProtNLM"/>
    </source>
</evidence>
<sequence length="183" mass="20491">MPTKSQSATFSDKVRLANEEDKHTGFAFAKVPAVISKSHLRKGRITANVAVGKSSFDALFEPDGKLGHWFKIPERVRKAEKLSEGDSVDFQITLLAEQPEPDLPPLFKKLLNSSDSAQATWAQATPLAKIDWVHWMESAKQAETRRKRERDAIDMLEHGKKRVCCFDASGFYSKSLCSPDQEA</sequence>
<reference evidence="1 2" key="1">
    <citation type="submission" date="2016-10" db="EMBL/GenBank/DDBJ databases">
        <title>Genome of airborne Acinetobacter sp. 5-2Ac02 in the hospital environment: Species near to Acinetobacter towneri.</title>
        <authorList>
            <person name="Barbosa B."/>
            <person name="Fernandez-Garcia L."/>
            <person name="Gato E."/>
            <person name="Leao R."/>
            <person name="Albano R."/>
            <person name="Fernandez B."/>
            <person name="Fernandez-Cuenca F."/>
            <person name="Marques E."/>
            <person name="Tomas M."/>
        </authorList>
    </citation>
    <scope>NUCLEOTIDE SEQUENCE [LARGE SCALE GENOMIC DNA]</scope>
    <source>
        <strain evidence="1 2">5-2Ac02</strain>
    </source>
</reference>
<organism evidence="1 2">
    <name type="scientific">Acinetobacter towneri</name>
    <dbReference type="NCBI Taxonomy" id="202956"/>
    <lineage>
        <taxon>Bacteria</taxon>
        <taxon>Pseudomonadati</taxon>
        <taxon>Pseudomonadota</taxon>
        <taxon>Gammaproteobacteria</taxon>
        <taxon>Moraxellales</taxon>
        <taxon>Moraxellaceae</taxon>
        <taxon>Acinetobacter</taxon>
    </lineage>
</organism>
<dbReference type="SUPFAM" id="SSF141694">
    <property type="entry name" value="AF2212/PG0164-like"/>
    <property type="match status" value="1"/>
</dbReference>
<proteinExistence type="predicted"/>
<dbReference type="InterPro" id="IPR037079">
    <property type="entry name" value="AF2212/PG0164-like_sf"/>
</dbReference>
<dbReference type="Pfam" id="PF13376">
    <property type="entry name" value="OmdA"/>
    <property type="match status" value="1"/>
</dbReference>
<protein>
    <recommendedName>
        <fullName evidence="3">DUF1905 domain-containing protein</fullName>
    </recommendedName>
</protein>
<name>A0A1E8E4J4_9GAMM</name>
<comment type="caution">
    <text evidence="1">The sequence shown here is derived from an EMBL/GenBank/DDBJ whole genome shotgun (WGS) entry which is preliminary data.</text>
</comment>
<gene>
    <name evidence="1" type="ORF">BJN41_08355</name>
</gene>
<dbReference type="EMBL" id="MKQS01000002">
    <property type="protein sequence ID" value="OFE44537.1"/>
    <property type="molecule type" value="Genomic_DNA"/>
</dbReference>
<dbReference type="InterPro" id="IPR015018">
    <property type="entry name" value="DUF1905"/>
</dbReference>